<evidence type="ECO:0000256" key="2">
    <source>
        <dbReference type="SAM" id="Phobius"/>
    </source>
</evidence>
<keyword evidence="2" id="KW-1133">Transmembrane helix</keyword>
<organism evidence="3">
    <name type="scientific">Fusarium begoniae</name>
    <dbReference type="NCBI Taxonomy" id="48487"/>
    <lineage>
        <taxon>Eukaryota</taxon>
        <taxon>Fungi</taxon>
        <taxon>Dikarya</taxon>
        <taxon>Ascomycota</taxon>
        <taxon>Pezizomycotina</taxon>
        <taxon>Sordariomycetes</taxon>
        <taxon>Hypocreomycetidae</taxon>
        <taxon>Hypocreales</taxon>
        <taxon>Nectriaceae</taxon>
        <taxon>Fusarium</taxon>
        <taxon>Fusarium fujikuroi species complex</taxon>
    </lineage>
</organism>
<proteinExistence type="predicted"/>
<feature type="region of interest" description="Disordered" evidence="1">
    <location>
        <begin position="240"/>
        <end position="270"/>
    </location>
</feature>
<feature type="transmembrane region" description="Helical" evidence="2">
    <location>
        <begin position="79"/>
        <end position="100"/>
    </location>
</feature>
<geneLocation type="mitochondrion" evidence="3"/>
<accession>A0A6M4B598</accession>
<feature type="compositionally biased region" description="Polar residues" evidence="1">
    <location>
        <begin position="240"/>
        <end position="251"/>
    </location>
</feature>
<keyword evidence="3" id="KW-0496">Mitochondrion</keyword>
<keyword evidence="2" id="KW-0472">Membrane</keyword>
<sequence length="524" mass="60103">MKYIKNLKLFFNKLFLPTNLSKIIVIFAAGLLSRYLINEYLDVNVFTEYLSLISITFYSLFATFVVFINELFSFFNINIIPNILINILNSSGIILEYLVVKPFIYIYSNSWGKYYGGSYIRNSKTGLANDSDYTNNSYYSNNNNYTNNNFTNFNNYGNNNEGVGGAWAGNTNSNQGRPFSASTLASQYPPEVQVTEHSRVQTTQMNLNNNSFYTRIAQGNPYSEWSLASTYLNPTGEYSGQQGATFSSQSGYKGDPNLESSLGQHPALRSPDGNYYFRIGSIMEENGVERNFRTPPFNSSDSPSNTNAPFVQPSPESYPSSLYTNDTNHASCIGYASRNPELIRDWNNQVQKGRERIIKNLELGEQNRSTRFHEIANPPLKFKEIPVLKSPTRGEASICMEYHNSKNIKSIFIKYHDIAKRKFFWNIWEKNRDTFGSYEEFKNSFDPGMNIWKEIYKQTKADLSAEVKNLLDDDILKSRHRKPKINPRDIRRISGPSVQNRLNQTNYTKNYLSKTPHRGSRGHK</sequence>
<reference evidence="3" key="1">
    <citation type="journal article" date="2020" name="Front. Microbiol.">
        <title>Detecting Introgression Between Members of the Fusarium fujikuroi and F. oxysporum Species Complexes by Comparative Mitogenomics.</title>
        <authorList>
            <person name="Brankovics B."/>
            <person name="van Diepeningen A.D."/>
            <person name="de Hoog G.S."/>
            <person name="van der Lee T.A.J."/>
            <person name="Waalwijk C."/>
        </authorList>
    </citation>
    <scope>NUCLEOTIDE SEQUENCE</scope>
    <source>
        <strain evidence="3">CBS 452.97</strain>
    </source>
</reference>
<name>A0A6M4B598_9HYPO</name>
<gene>
    <name evidence="3" type="primary">orf524</name>
</gene>
<keyword evidence="2" id="KW-0812">Transmembrane</keyword>
<feature type="region of interest" description="Disordered" evidence="1">
    <location>
        <begin position="290"/>
        <end position="318"/>
    </location>
</feature>
<dbReference type="AlphaFoldDB" id="A0A6M4B598"/>
<feature type="transmembrane region" description="Helical" evidence="2">
    <location>
        <begin position="49"/>
        <end position="72"/>
    </location>
</feature>
<reference evidence="3" key="2">
    <citation type="submission" date="2020-01" db="EMBL/GenBank/DDBJ databases">
        <authorList>
            <person name="Brankovics B."/>
            <person name="Van Diepeningen A.D."/>
            <person name="De Hoog G.S."/>
            <person name="Van Der Lee T.A.J."/>
            <person name="Waalwijk C."/>
        </authorList>
    </citation>
    <scope>NUCLEOTIDE SEQUENCE</scope>
    <source>
        <strain evidence="3">CBS 452.97</strain>
    </source>
</reference>
<evidence type="ECO:0000256" key="1">
    <source>
        <dbReference type="SAM" id="MobiDB-lite"/>
    </source>
</evidence>
<dbReference type="EMBL" id="MT010929">
    <property type="protein sequence ID" value="QJQ35512.1"/>
    <property type="molecule type" value="Genomic_DNA"/>
</dbReference>
<feature type="compositionally biased region" description="Polar residues" evidence="1">
    <location>
        <begin position="296"/>
        <end position="318"/>
    </location>
</feature>
<protein>
    <submittedName>
        <fullName evidence="3">Uncharacterized protein</fullName>
    </submittedName>
</protein>
<evidence type="ECO:0000313" key="3">
    <source>
        <dbReference type="EMBL" id="QJQ35512.1"/>
    </source>
</evidence>
<feature type="transmembrane region" description="Helical" evidence="2">
    <location>
        <begin position="20"/>
        <end position="37"/>
    </location>
</feature>